<gene>
    <name evidence="2" type="ORF">COX26_00355</name>
</gene>
<evidence type="ECO:0000259" key="1">
    <source>
        <dbReference type="Pfam" id="PF20803"/>
    </source>
</evidence>
<accession>A0A2G9ZAB3</accession>
<dbReference type="Pfam" id="PF20803">
    <property type="entry name" value="PaaX_M"/>
    <property type="match status" value="1"/>
</dbReference>
<proteinExistence type="predicted"/>
<sequence length="147" mass="17405">MRQSLLGIQTSSHSRKTHRIKNQTLYLTLARLKKRGLAAKKDNMWAITAKGKKHLKEKSERFLPCHRQPGAPQRRERNMIVAFDIPEQYHWKRDWLRIELSLLGFSPIQKSVWLGPAPLPKDFIKNLNSMEILEYIKFFEARERDIV</sequence>
<dbReference type="EMBL" id="PCRZ01000008">
    <property type="protein sequence ID" value="PIP30129.1"/>
    <property type="molecule type" value="Genomic_DNA"/>
</dbReference>
<organism evidence="2 3">
    <name type="scientific">Candidatus Jorgensenbacteria bacterium CG23_combo_of_CG06-09_8_20_14_all_54_14</name>
    <dbReference type="NCBI Taxonomy" id="1974595"/>
    <lineage>
        <taxon>Bacteria</taxon>
        <taxon>Candidatus Joergenseniibacteriota</taxon>
    </lineage>
</organism>
<reference evidence="2 3" key="1">
    <citation type="submission" date="2017-09" db="EMBL/GenBank/DDBJ databases">
        <title>Depth-based differentiation of microbial function through sediment-hosted aquifers and enrichment of novel symbionts in the deep terrestrial subsurface.</title>
        <authorList>
            <person name="Probst A.J."/>
            <person name="Ladd B."/>
            <person name="Jarett J.K."/>
            <person name="Geller-Mcgrath D.E."/>
            <person name="Sieber C.M."/>
            <person name="Emerson J.B."/>
            <person name="Anantharaman K."/>
            <person name="Thomas B.C."/>
            <person name="Malmstrom R."/>
            <person name="Stieglmeier M."/>
            <person name="Klingl A."/>
            <person name="Woyke T."/>
            <person name="Ryan C.M."/>
            <person name="Banfield J.F."/>
        </authorList>
    </citation>
    <scope>NUCLEOTIDE SEQUENCE [LARGE SCALE GENOMIC DNA]</scope>
    <source>
        <strain evidence="2">CG23_combo_of_CG06-09_8_20_14_all_54_14</strain>
    </source>
</reference>
<dbReference type="Gene3D" id="3.30.70.2650">
    <property type="match status" value="1"/>
</dbReference>
<protein>
    <recommendedName>
        <fullName evidence="1">Transcriptional repressor PaaX-like central Cas2-like domain-containing protein</fullName>
    </recommendedName>
</protein>
<dbReference type="InterPro" id="IPR048846">
    <property type="entry name" value="PaaX-like_central"/>
</dbReference>
<feature type="domain" description="Transcriptional repressor PaaX-like central Cas2-like" evidence="1">
    <location>
        <begin position="80"/>
        <end position="144"/>
    </location>
</feature>
<dbReference type="AlphaFoldDB" id="A0A2G9ZAB3"/>
<evidence type="ECO:0000313" key="2">
    <source>
        <dbReference type="EMBL" id="PIP30129.1"/>
    </source>
</evidence>
<comment type="caution">
    <text evidence="2">The sequence shown here is derived from an EMBL/GenBank/DDBJ whole genome shotgun (WGS) entry which is preliminary data.</text>
</comment>
<evidence type="ECO:0000313" key="3">
    <source>
        <dbReference type="Proteomes" id="UP000228812"/>
    </source>
</evidence>
<dbReference type="Proteomes" id="UP000228812">
    <property type="component" value="Unassembled WGS sequence"/>
</dbReference>
<name>A0A2G9ZAB3_9BACT</name>